<accession>A0A4Y2IFM2</accession>
<dbReference type="Proteomes" id="UP000499080">
    <property type="component" value="Unassembled WGS sequence"/>
</dbReference>
<gene>
    <name evidence="1" type="ORF">AVEN_125673_1</name>
</gene>
<evidence type="ECO:0000313" key="1">
    <source>
        <dbReference type="EMBL" id="GBM76458.1"/>
    </source>
</evidence>
<dbReference type="AlphaFoldDB" id="A0A4Y2IFM2"/>
<name>A0A4Y2IFM2_ARAVE</name>
<proteinExistence type="predicted"/>
<sequence length="85" mass="9744">MRAGRVFCNPVIMYPGGKVKISRLVGLTPDFTKDPSCMWAWQKFKSEFDDQHSGSLDMDFELSCHPRHQTTVRNNHPKVTFNIGC</sequence>
<dbReference type="EMBL" id="BGPR01106468">
    <property type="protein sequence ID" value="GBM76458.1"/>
    <property type="molecule type" value="Genomic_DNA"/>
</dbReference>
<protein>
    <submittedName>
        <fullName evidence="1">Uncharacterized protein</fullName>
    </submittedName>
</protein>
<organism evidence="1 2">
    <name type="scientific">Araneus ventricosus</name>
    <name type="common">Orbweaver spider</name>
    <name type="synonym">Epeira ventricosa</name>
    <dbReference type="NCBI Taxonomy" id="182803"/>
    <lineage>
        <taxon>Eukaryota</taxon>
        <taxon>Metazoa</taxon>
        <taxon>Ecdysozoa</taxon>
        <taxon>Arthropoda</taxon>
        <taxon>Chelicerata</taxon>
        <taxon>Arachnida</taxon>
        <taxon>Araneae</taxon>
        <taxon>Araneomorphae</taxon>
        <taxon>Entelegynae</taxon>
        <taxon>Araneoidea</taxon>
        <taxon>Araneidae</taxon>
        <taxon>Araneus</taxon>
    </lineage>
</organism>
<keyword evidence="2" id="KW-1185">Reference proteome</keyword>
<reference evidence="1 2" key="1">
    <citation type="journal article" date="2019" name="Sci. Rep.">
        <title>Orb-weaving spider Araneus ventricosus genome elucidates the spidroin gene catalogue.</title>
        <authorList>
            <person name="Kono N."/>
            <person name="Nakamura H."/>
            <person name="Ohtoshi R."/>
            <person name="Moran D.A.P."/>
            <person name="Shinohara A."/>
            <person name="Yoshida Y."/>
            <person name="Fujiwara M."/>
            <person name="Mori M."/>
            <person name="Tomita M."/>
            <person name="Arakawa K."/>
        </authorList>
    </citation>
    <scope>NUCLEOTIDE SEQUENCE [LARGE SCALE GENOMIC DNA]</scope>
</reference>
<evidence type="ECO:0000313" key="2">
    <source>
        <dbReference type="Proteomes" id="UP000499080"/>
    </source>
</evidence>
<comment type="caution">
    <text evidence="1">The sequence shown here is derived from an EMBL/GenBank/DDBJ whole genome shotgun (WGS) entry which is preliminary data.</text>
</comment>